<comment type="caution">
    <text evidence="2">The sequence shown here is derived from an EMBL/GenBank/DDBJ whole genome shotgun (WGS) entry which is preliminary data.</text>
</comment>
<dbReference type="SUPFAM" id="SSF52833">
    <property type="entry name" value="Thioredoxin-like"/>
    <property type="match status" value="1"/>
</dbReference>
<organism evidence="2 3">
    <name type="scientific">Thiorhodococcus mannitoliphagus</name>
    <dbReference type="NCBI Taxonomy" id="329406"/>
    <lineage>
        <taxon>Bacteria</taxon>
        <taxon>Pseudomonadati</taxon>
        <taxon>Pseudomonadota</taxon>
        <taxon>Gammaproteobacteria</taxon>
        <taxon>Chromatiales</taxon>
        <taxon>Chromatiaceae</taxon>
        <taxon>Thiorhodococcus</taxon>
    </lineage>
</organism>
<dbReference type="InterPro" id="IPR039022">
    <property type="entry name" value="KaiB-like"/>
</dbReference>
<proteinExistence type="predicted"/>
<dbReference type="AlphaFoldDB" id="A0A6P1DQU1"/>
<reference evidence="2 3" key="2">
    <citation type="submission" date="2020-02" db="EMBL/GenBank/DDBJ databases">
        <title>Genome sequences of Thiorhodococcus mannitoliphagus and Thiorhodococcus minor, purple sulfur photosynthetic bacteria in the gammaproteobacterial family, Chromatiaceae.</title>
        <authorList>
            <person name="Aviles F.A."/>
            <person name="Meyer T.E."/>
            <person name="Kyndt J.A."/>
        </authorList>
    </citation>
    <scope>NUCLEOTIDE SEQUENCE [LARGE SCALE GENOMIC DNA]</scope>
    <source>
        <strain evidence="2 3">DSM 18266</strain>
    </source>
</reference>
<gene>
    <name evidence="2" type="ORF">G3480_04210</name>
</gene>
<dbReference type="Pfam" id="PF07689">
    <property type="entry name" value="KaiB"/>
    <property type="match status" value="1"/>
</dbReference>
<dbReference type="InterPro" id="IPR011649">
    <property type="entry name" value="KaiB_domain"/>
</dbReference>
<feature type="domain" description="KaiB" evidence="1">
    <location>
        <begin position="18"/>
        <end position="99"/>
    </location>
</feature>
<dbReference type="Gene3D" id="3.40.30.10">
    <property type="entry name" value="Glutaredoxin"/>
    <property type="match status" value="1"/>
</dbReference>
<dbReference type="InterPro" id="IPR036249">
    <property type="entry name" value="Thioredoxin-like_sf"/>
</dbReference>
<dbReference type="PANTHER" id="PTHR41709">
    <property type="entry name" value="KAIB-LIKE PROTEIN 1"/>
    <property type="match status" value="1"/>
</dbReference>
<keyword evidence="3" id="KW-1185">Reference proteome</keyword>
<sequence length="104" mass="11611">MSPDPVTPPDPDEKYHLRLYVTGGTTRSRAAIANLRRICEEHLPGRHAIEVIDLLEQPELAEGDQILAAPTLIRRLPPPSLRVIGDLSDTERVLIGLDFRPKET</sequence>
<protein>
    <submittedName>
        <fullName evidence="2">Circadian clock protein KaiB</fullName>
    </submittedName>
</protein>
<evidence type="ECO:0000313" key="2">
    <source>
        <dbReference type="EMBL" id="NEX19523.1"/>
    </source>
</evidence>
<name>A0A6P1DQU1_9GAMM</name>
<dbReference type="GO" id="GO:0048511">
    <property type="term" value="P:rhythmic process"/>
    <property type="evidence" value="ECO:0007669"/>
    <property type="project" value="InterPro"/>
</dbReference>
<dbReference type="EMBL" id="JAAIJR010000011">
    <property type="protein sequence ID" value="NEX19523.1"/>
    <property type="molecule type" value="Genomic_DNA"/>
</dbReference>
<dbReference type="Proteomes" id="UP000471640">
    <property type="component" value="Unassembled WGS sequence"/>
</dbReference>
<dbReference type="CDD" id="cd02978">
    <property type="entry name" value="KaiB_like"/>
    <property type="match status" value="1"/>
</dbReference>
<evidence type="ECO:0000313" key="3">
    <source>
        <dbReference type="Proteomes" id="UP000471640"/>
    </source>
</evidence>
<dbReference type="PANTHER" id="PTHR41709:SF2">
    <property type="entry name" value="CIRCADIAN CLOCK PROTEIN KAIB2"/>
    <property type="match status" value="1"/>
</dbReference>
<reference evidence="3" key="1">
    <citation type="journal article" date="2020" name="Microbiol. Resour. Announc.">
        <title>Draft Genome Sequences of Thiorhodococcus mannitoliphagus and Thiorhodococcus minor, Purple Sulfur Photosynthetic Bacteria in the Gammaproteobacterial Family Chromatiaceae.</title>
        <authorList>
            <person name="Aviles F.A."/>
            <person name="Meyer T.E."/>
            <person name="Kyndt J.A."/>
        </authorList>
    </citation>
    <scope>NUCLEOTIDE SEQUENCE [LARGE SCALE GENOMIC DNA]</scope>
    <source>
        <strain evidence="3">DSM 18266</strain>
    </source>
</reference>
<accession>A0A6P1DQU1</accession>
<dbReference type="RefSeq" id="WP_164652425.1">
    <property type="nucleotide sequence ID" value="NZ_JAAIJR010000011.1"/>
</dbReference>
<dbReference type="SMART" id="SM01248">
    <property type="entry name" value="KaiB"/>
    <property type="match status" value="1"/>
</dbReference>
<evidence type="ECO:0000259" key="1">
    <source>
        <dbReference type="SMART" id="SM01248"/>
    </source>
</evidence>